<comment type="caution">
    <text evidence="6">The sequence shown here is derived from an EMBL/GenBank/DDBJ whole genome shotgun (WGS) entry which is preliminary data.</text>
</comment>
<comment type="subcellular location">
    <subcellularLocation>
        <location evidence="1">Membrane</location>
        <topology evidence="1">Multi-pass membrane protein</topology>
    </subcellularLocation>
</comment>
<dbReference type="PANTHER" id="PTHR12665">
    <property type="entry name" value="ORMDL PROTEINS"/>
    <property type="match status" value="1"/>
</dbReference>
<dbReference type="Proteomes" id="UP000241769">
    <property type="component" value="Unassembled WGS sequence"/>
</dbReference>
<dbReference type="EMBL" id="MDYQ01000039">
    <property type="protein sequence ID" value="PRP85793.1"/>
    <property type="molecule type" value="Genomic_DNA"/>
</dbReference>
<evidence type="ECO:0000313" key="7">
    <source>
        <dbReference type="Proteomes" id="UP000241769"/>
    </source>
</evidence>
<feature type="transmembrane region" description="Helical" evidence="5">
    <location>
        <begin position="122"/>
        <end position="139"/>
    </location>
</feature>
<organism evidence="6 7">
    <name type="scientific">Planoprotostelium fungivorum</name>
    <dbReference type="NCBI Taxonomy" id="1890364"/>
    <lineage>
        <taxon>Eukaryota</taxon>
        <taxon>Amoebozoa</taxon>
        <taxon>Evosea</taxon>
        <taxon>Variosea</taxon>
        <taxon>Cavosteliida</taxon>
        <taxon>Cavosteliaceae</taxon>
        <taxon>Planoprotostelium</taxon>
    </lineage>
</organism>
<gene>
    <name evidence="6" type="ORF">PROFUN_05985</name>
</gene>
<dbReference type="FunCoup" id="A0A2P6NPA9">
    <property type="interactions" value="90"/>
</dbReference>
<evidence type="ECO:0000256" key="2">
    <source>
        <dbReference type="ARBA" id="ARBA00022692"/>
    </source>
</evidence>
<keyword evidence="7" id="KW-1185">Reference proteome</keyword>
<evidence type="ECO:0000256" key="5">
    <source>
        <dbReference type="SAM" id="Phobius"/>
    </source>
</evidence>
<keyword evidence="3 5" id="KW-1133">Transmembrane helix</keyword>
<dbReference type="InterPro" id="IPR007203">
    <property type="entry name" value="ORMDL"/>
</dbReference>
<sequence length="174" mass="19686">MLKSPTLLSPSLSSTEEDNKAELKRHKIANKNAQWLSSPGMWGVYLFLLVASRCILQLFLNTNSGWTTWNVLHAIVTFFALHWVKGAPFSTEGTHIGDTKYHKLTLWEQIDGGVQYTPARKFLTFVAILVFVVTLHFTAYNPLTFFINTTAFAVIFIAKQPFMAKVRLFGINSD</sequence>
<protein>
    <submittedName>
        <fullName evidence="6">Uncharacterized protein</fullName>
    </submittedName>
</protein>
<keyword evidence="2 5" id="KW-0812">Transmembrane</keyword>
<keyword evidence="4 5" id="KW-0472">Membrane</keyword>
<dbReference type="InParanoid" id="A0A2P6NPA9"/>
<name>A0A2P6NPA9_9EUKA</name>
<evidence type="ECO:0000256" key="4">
    <source>
        <dbReference type="ARBA" id="ARBA00023136"/>
    </source>
</evidence>
<dbReference type="STRING" id="1890364.A0A2P6NPA9"/>
<dbReference type="GO" id="GO:0005789">
    <property type="term" value="C:endoplasmic reticulum membrane"/>
    <property type="evidence" value="ECO:0007669"/>
    <property type="project" value="InterPro"/>
</dbReference>
<evidence type="ECO:0000256" key="3">
    <source>
        <dbReference type="ARBA" id="ARBA00022989"/>
    </source>
</evidence>
<accession>A0A2P6NPA9</accession>
<dbReference type="Pfam" id="PF04061">
    <property type="entry name" value="ORMDL"/>
    <property type="match status" value="1"/>
</dbReference>
<proteinExistence type="predicted"/>
<evidence type="ECO:0000256" key="1">
    <source>
        <dbReference type="ARBA" id="ARBA00004141"/>
    </source>
</evidence>
<evidence type="ECO:0000313" key="6">
    <source>
        <dbReference type="EMBL" id="PRP85793.1"/>
    </source>
</evidence>
<feature type="transmembrane region" description="Helical" evidence="5">
    <location>
        <begin position="66"/>
        <end position="84"/>
    </location>
</feature>
<dbReference type="AlphaFoldDB" id="A0A2P6NPA9"/>
<dbReference type="OrthoDB" id="1932233at2759"/>
<reference evidence="6 7" key="1">
    <citation type="journal article" date="2018" name="Genome Biol. Evol.">
        <title>Multiple Roots of Fruiting Body Formation in Amoebozoa.</title>
        <authorList>
            <person name="Hillmann F."/>
            <person name="Forbes G."/>
            <person name="Novohradska S."/>
            <person name="Ferling I."/>
            <person name="Riege K."/>
            <person name="Groth M."/>
            <person name="Westermann M."/>
            <person name="Marz M."/>
            <person name="Spaller T."/>
            <person name="Winckler T."/>
            <person name="Schaap P."/>
            <person name="Glockner G."/>
        </authorList>
    </citation>
    <scope>NUCLEOTIDE SEQUENCE [LARGE SCALE GENOMIC DNA]</scope>
    <source>
        <strain evidence="6 7">Jena</strain>
    </source>
</reference>
<feature type="transmembrane region" description="Helical" evidence="5">
    <location>
        <begin position="42"/>
        <end position="60"/>
    </location>
</feature>